<reference evidence="1 2" key="2">
    <citation type="submission" date="2018-11" db="EMBL/GenBank/DDBJ databases">
        <authorList>
            <consortium name="Pathogen Informatics"/>
        </authorList>
    </citation>
    <scope>NUCLEOTIDE SEQUENCE [LARGE SCALE GENOMIC DNA]</scope>
    <source>
        <strain evidence="1 2">NST_G2</strain>
    </source>
</reference>
<sequence>MTSSDAAKEKFYEDLYALLATSPKPDKLIVLGDVNTLVGTNHAAWQGMLRPHGLCSCNDNGLLLLRTCAEHRLMLTNTFFRLPTREKATWMHLRSRRWQLLAYVLVRRRDRQDVNQITEKLENLHAPDDNATVETRWFQLRNVIQSTALEALGRAHRQQQEWFDGKDADITNQLAEKNGLHKAYMDLRSDATKAAFLRCHRLLQQRLREMQDAWIIRKAEEIQGYADRNEMKNLFKTIKAIYGPCIKGTVPLLSSDGTTLLTEKSHILKRWAEHFRSVLNCSSAIYDVAIDRLPQMRVMLAIFHSVVRTPASIELSNILESGEASWSVSSLSTFADIPSGPGDLVGWCCFRVFLTVSIGNDTMLILFVDVAVL</sequence>
<accession>A0A183SN27</accession>
<dbReference type="InterPro" id="IPR036691">
    <property type="entry name" value="Endo/exonu/phosph_ase_sf"/>
</dbReference>
<keyword evidence="2" id="KW-1185">Reference proteome</keyword>
<dbReference type="EMBL" id="UYSU01033329">
    <property type="protein sequence ID" value="VDL92010.1"/>
    <property type="molecule type" value="Genomic_DNA"/>
</dbReference>
<dbReference type="Gene3D" id="3.60.10.10">
    <property type="entry name" value="Endonuclease/exonuclease/phosphatase"/>
    <property type="match status" value="1"/>
</dbReference>
<reference evidence="3" key="1">
    <citation type="submission" date="2016-06" db="UniProtKB">
        <authorList>
            <consortium name="WormBaseParasite"/>
        </authorList>
    </citation>
    <scope>IDENTIFICATION</scope>
</reference>
<evidence type="ECO:0000313" key="1">
    <source>
        <dbReference type="EMBL" id="VDL92010.1"/>
    </source>
</evidence>
<gene>
    <name evidence="1" type="ORF">SSLN_LOCUS5625</name>
</gene>
<evidence type="ECO:0000313" key="2">
    <source>
        <dbReference type="Proteomes" id="UP000275846"/>
    </source>
</evidence>
<name>A0A183SN27_SCHSO</name>
<dbReference type="Proteomes" id="UP000275846">
    <property type="component" value="Unassembled WGS sequence"/>
</dbReference>
<proteinExistence type="predicted"/>
<dbReference type="AlphaFoldDB" id="A0A183SN27"/>
<evidence type="ECO:0000313" key="3">
    <source>
        <dbReference type="WBParaSite" id="SSLN_0000580401-mRNA-1"/>
    </source>
</evidence>
<organism evidence="3">
    <name type="scientific">Schistocephalus solidus</name>
    <name type="common">Tapeworm</name>
    <dbReference type="NCBI Taxonomy" id="70667"/>
    <lineage>
        <taxon>Eukaryota</taxon>
        <taxon>Metazoa</taxon>
        <taxon>Spiralia</taxon>
        <taxon>Lophotrochozoa</taxon>
        <taxon>Platyhelminthes</taxon>
        <taxon>Cestoda</taxon>
        <taxon>Eucestoda</taxon>
        <taxon>Diphyllobothriidea</taxon>
        <taxon>Diphyllobothriidae</taxon>
        <taxon>Schistocephalus</taxon>
    </lineage>
</organism>
<dbReference type="WBParaSite" id="SSLN_0000580401-mRNA-1">
    <property type="protein sequence ID" value="SSLN_0000580401-mRNA-1"/>
    <property type="gene ID" value="SSLN_0000580401"/>
</dbReference>
<protein>
    <submittedName>
        <fullName evidence="1 3">Uncharacterized protein</fullName>
    </submittedName>
</protein>
<dbReference type="OrthoDB" id="6144240at2759"/>